<sequence length="79" mass="9318">MSNIFEIIDSLELPQEDSNKIQAYLVTRSEDRTVLYSALKSSHKSDEDRVYLLKEFLKDISNNEHQGKTLRRNDWSTRT</sequence>
<evidence type="ECO:0000313" key="1">
    <source>
        <dbReference type="EMBL" id="RIA83740.1"/>
    </source>
</evidence>
<gene>
    <name evidence="1" type="ORF">C1645_833318</name>
</gene>
<comment type="caution">
    <text evidence="1">The sequence shown here is derived from an EMBL/GenBank/DDBJ whole genome shotgun (WGS) entry which is preliminary data.</text>
</comment>
<reference evidence="1 2" key="1">
    <citation type="submission" date="2018-06" db="EMBL/GenBank/DDBJ databases">
        <title>Comparative genomics reveals the genomic features of Rhizophagus irregularis, R. cerebriforme, R. diaphanum and Gigaspora rosea, and their symbiotic lifestyle signature.</title>
        <authorList>
            <person name="Morin E."/>
            <person name="San Clemente H."/>
            <person name="Chen E.C.H."/>
            <person name="De La Providencia I."/>
            <person name="Hainaut M."/>
            <person name="Kuo A."/>
            <person name="Kohler A."/>
            <person name="Murat C."/>
            <person name="Tang N."/>
            <person name="Roy S."/>
            <person name="Loubradou J."/>
            <person name="Henrissat B."/>
            <person name="Grigoriev I.V."/>
            <person name="Corradi N."/>
            <person name="Roux C."/>
            <person name="Martin F.M."/>
        </authorList>
    </citation>
    <scope>NUCLEOTIDE SEQUENCE [LARGE SCALE GENOMIC DNA]</scope>
    <source>
        <strain evidence="1 2">DAOM 227022</strain>
    </source>
</reference>
<accession>A0A397SBS7</accession>
<organism evidence="1 2">
    <name type="scientific">Glomus cerebriforme</name>
    <dbReference type="NCBI Taxonomy" id="658196"/>
    <lineage>
        <taxon>Eukaryota</taxon>
        <taxon>Fungi</taxon>
        <taxon>Fungi incertae sedis</taxon>
        <taxon>Mucoromycota</taxon>
        <taxon>Glomeromycotina</taxon>
        <taxon>Glomeromycetes</taxon>
        <taxon>Glomerales</taxon>
        <taxon>Glomeraceae</taxon>
        <taxon>Glomus</taxon>
    </lineage>
</organism>
<dbReference type="EMBL" id="QKYT01000545">
    <property type="protein sequence ID" value="RIA83740.1"/>
    <property type="molecule type" value="Genomic_DNA"/>
</dbReference>
<keyword evidence="2" id="KW-1185">Reference proteome</keyword>
<dbReference type="AlphaFoldDB" id="A0A397SBS7"/>
<name>A0A397SBS7_9GLOM</name>
<dbReference type="OrthoDB" id="2319030at2759"/>
<protein>
    <submittedName>
        <fullName evidence="1">Uncharacterized protein</fullName>
    </submittedName>
</protein>
<dbReference type="Proteomes" id="UP000265703">
    <property type="component" value="Unassembled WGS sequence"/>
</dbReference>
<proteinExistence type="predicted"/>
<evidence type="ECO:0000313" key="2">
    <source>
        <dbReference type="Proteomes" id="UP000265703"/>
    </source>
</evidence>